<dbReference type="EMBL" id="MH626628">
    <property type="protein sequence ID" value="AZB50381.1"/>
    <property type="molecule type" value="mRNA"/>
</dbReference>
<proteinExistence type="evidence at transcript level"/>
<sequence>MASTASTLNLTINSTPFVSTKTQAKVSLPACLWMQDRSSSRHVSLKHKFCRNQQLKCRASLDVQQVRDEVFSTAQSPESVDKKIEERKKWVKNLLSTMDDGRINWSAYDTAWISLIKEFEGRDAPQFPSTLMRIAENQLADGSWGDPDYDCSYDRIINTLACVVALTTWNAHPEHNKKGIKYIKENMYKLEETPVVLMTSAFEVVFPALLNRAKNLGIQDLPYDMPIVKEICKIGDEKLARIPKKMMEKEPTSLMYAAEGVENLDWEKLLKQRTPENGSFLSSPAATAVAFMHTKDENCLRYIMYLLDKFNGGAPNVYPIDLWSRLWATDRIQRLGISRFFKEEIKEILSYVYSYWTDIGVYCTRDSKYADIDDTSMGFRLLRMHGFKMDPNVFKYFQKDDRFVCLGGQMNDSPTATYNLYRAAQYQFPGEKILEDARKFSQEFLQHCIDTNNLLDKWVISPRFPEELKFGMEMTWYSCLPRIEARYYVQHYGATEDVWLGKTFFRMEEISNENYKELAKLDFSKCQAQHQTEWIHMQEWYESSNAKEFGISRKDLLFAYFLAAASIFETERAKERILWAKSQIICKMVKSYLENQTASLEHKIAFLTGFGDNNNGLHTINKGSGPVNNVMRTLQQLLGEFDGYISSQLENAWAAWLTKLEQGEANDGELLATTLNICSGRIVYNEDTLSNKEYKAFADLTNKICQNLAQIQNKKGDEIKDPNEGEKDKEVEQGMQALAKLVFEESGLERSIKETFLAVVRTYHYGAYVADEKIDVHMFKVLFEPVE</sequence>
<dbReference type="InterPro" id="IPR050148">
    <property type="entry name" value="Terpene_synthase-like"/>
</dbReference>
<dbReference type="InterPro" id="IPR001906">
    <property type="entry name" value="Terpene_synth_N"/>
</dbReference>
<dbReference type="GO" id="GO:0009686">
    <property type="term" value="P:gibberellin biosynthetic process"/>
    <property type="evidence" value="ECO:0007669"/>
    <property type="project" value="TreeGrafter"/>
</dbReference>
<dbReference type="Gene3D" id="1.50.10.130">
    <property type="entry name" value="Terpene synthase, N-terminal domain"/>
    <property type="match status" value="1"/>
</dbReference>
<dbReference type="InterPro" id="IPR008949">
    <property type="entry name" value="Isoprenoid_synthase_dom_sf"/>
</dbReference>
<dbReference type="SUPFAM" id="SSF48239">
    <property type="entry name" value="Terpenoid cyclases/Protein prenyltransferases"/>
    <property type="match status" value="2"/>
</dbReference>
<dbReference type="Pfam" id="PF01397">
    <property type="entry name" value="Terpene_synth"/>
    <property type="match status" value="1"/>
</dbReference>
<dbReference type="GO" id="GO:0009507">
    <property type="term" value="C:chloroplast"/>
    <property type="evidence" value="ECO:0007669"/>
    <property type="project" value="TreeGrafter"/>
</dbReference>
<dbReference type="FunFam" id="1.50.10.130:FF:000002">
    <property type="entry name" value="Ent-copalyl diphosphate synthase, chloroplastic"/>
    <property type="match status" value="1"/>
</dbReference>
<dbReference type="GO" id="GO:0000287">
    <property type="term" value="F:magnesium ion binding"/>
    <property type="evidence" value="ECO:0007669"/>
    <property type="project" value="TreeGrafter"/>
</dbReference>
<dbReference type="InterPro" id="IPR008930">
    <property type="entry name" value="Terpenoid_cyclase/PrenylTrfase"/>
</dbReference>
<dbReference type="SUPFAM" id="SSF48576">
    <property type="entry name" value="Terpenoid synthases"/>
    <property type="match status" value="1"/>
</dbReference>
<dbReference type="PANTHER" id="PTHR31739">
    <property type="entry name" value="ENT-COPALYL DIPHOSPHATE SYNTHASE, CHLOROPLASTIC"/>
    <property type="match status" value="1"/>
</dbReference>
<organism evidence="2">
    <name type="scientific">Leonotis leonurus</name>
    <dbReference type="NCBI Taxonomy" id="378904"/>
    <lineage>
        <taxon>Eukaryota</taxon>
        <taxon>Viridiplantae</taxon>
        <taxon>Streptophyta</taxon>
        <taxon>Embryophyta</taxon>
        <taxon>Tracheophyta</taxon>
        <taxon>Spermatophyta</taxon>
        <taxon>Magnoliopsida</taxon>
        <taxon>eudicotyledons</taxon>
        <taxon>Gunneridae</taxon>
        <taxon>Pentapetalae</taxon>
        <taxon>asterids</taxon>
        <taxon>lamiids</taxon>
        <taxon>Lamiales</taxon>
        <taxon>Lamiaceae</taxon>
        <taxon>Lamioideae</taxon>
        <taxon>Leucadeae</taxon>
        <taxon>Leonotis</taxon>
    </lineage>
</organism>
<evidence type="ECO:0000313" key="2">
    <source>
        <dbReference type="EMBL" id="AZB50381.1"/>
    </source>
</evidence>
<dbReference type="GO" id="GO:0010333">
    <property type="term" value="F:terpene synthase activity"/>
    <property type="evidence" value="ECO:0007669"/>
    <property type="project" value="InterPro"/>
</dbReference>
<dbReference type="Gene3D" id="1.50.10.160">
    <property type="match status" value="1"/>
</dbReference>
<dbReference type="AlphaFoldDB" id="A0A3G6V9U6"/>
<dbReference type="PANTHER" id="PTHR31739:SF30">
    <property type="entry name" value="COPAL-8-OL DIPHOSPHATE HYDRATASE, CHLOROPLASTIC"/>
    <property type="match status" value="1"/>
</dbReference>
<reference evidence="2" key="1">
    <citation type="submission" date="2018-07" db="EMBL/GenBank/DDBJ databases">
        <title>A database-driven approach sheds light on diterpene synthase diversification in Lamiaceae.</title>
        <authorList>
            <person name="Johnson S.R."/>
            <person name="Bhat W.W."/>
            <person name="Bibik J."/>
            <person name="Zhao D."/>
            <person name="Turmo A."/>
            <person name="Hamberger B."/>
            <person name="Buell C.R."/>
            <person name="Hamberger B."/>
        </authorList>
    </citation>
    <scope>NUCLEOTIDE SEQUENCE</scope>
</reference>
<dbReference type="Gene3D" id="1.10.600.10">
    <property type="entry name" value="Farnesyl Diphosphate Synthase"/>
    <property type="match status" value="1"/>
</dbReference>
<feature type="domain" description="Terpene synthase N-terminal" evidence="1">
    <location>
        <begin position="265"/>
        <end position="453"/>
    </location>
</feature>
<dbReference type="InterPro" id="IPR036965">
    <property type="entry name" value="Terpene_synth_N_sf"/>
</dbReference>
<dbReference type="SFLD" id="SFLDG01014">
    <property type="entry name" value="Terpene_Cyclase_Like_1_N-term"/>
    <property type="match status" value="1"/>
</dbReference>
<accession>A0A3G6V9U6</accession>
<name>A0A3G6V9U6_9LAMI</name>
<evidence type="ECO:0000259" key="1">
    <source>
        <dbReference type="Pfam" id="PF01397"/>
    </source>
</evidence>
<protein>
    <submittedName>
        <fullName evidence="2">Terpene synthase 1</fullName>
    </submittedName>
</protein>
<dbReference type="SFLD" id="SFLDG01605">
    <property type="entry name" value="Terpene_Cyclase_Like_1_N-term"/>
    <property type="match status" value="1"/>
</dbReference>